<comment type="caution">
    <text evidence="2">The sequence shown here is derived from an EMBL/GenBank/DDBJ whole genome shotgun (WGS) entry which is preliminary data.</text>
</comment>
<sequence>MKRREFIQSLAAALAAASLPSFSQSASAAGCVGSGFEPLNQRALINIMLGGGPDFRHFIVPGMPGVDGVLVPTEQRSSFAYLYWKYRSRAHRTEVARGGFASDDAHLIAQEAAWRARWNDHYEHFDTATFATTANNVGDPIYVGPSSSTTEFGIWHGAGWLIRMFKEGKVAICANMVGATHRAHDHAVIQLDQGNILSNVDDGGRSGWGGRLATAAGGASVALTETPSPFTFGPVTSPVYEPNLIDNSNLVAIRNSRDLGLREHDLDQDQSNRADFALARTLKSYYGSLQQETLNQQYDKPLAHEQRLRVLGQQMSTQLNFNVPDEIRALYAPTLDRSKDPMGSAEEFPTHDFNDDVNGVARHVCFDQKWGEQIRNLYDVLAANCLLDLKVASLQYTLEWDSHSQQRKNMDVPDLQDPYINRGIESAFQDVFGGPQDELGAELHYGLSALWKHLDSTTKQNLVFVAAGEFGRQIRDNGDSGTDHGAGNIMLVFGESVNGGVYGELFQDDEIAKYTDAALFTPDITPRTEFDHLFASVCEAIAPTSGSVVFPRVAPDYTGEAPILEQAQLFDNLFKSNV</sequence>
<dbReference type="AlphaFoldDB" id="A0A395JJ86"/>
<name>A0A395JJ86_9GAMM</name>
<dbReference type="InterPro" id="IPR006311">
    <property type="entry name" value="TAT_signal"/>
</dbReference>
<proteinExistence type="predicted"/>
<dbReference type="Proteomes" id="UP000253083">
    <property type="component" value="Unassembled WGS sequence"/>
</dbReference>
<dbReference type="RefSeq" id="WP_113953583.1">
    <property type="nucleotide sequence ID" value="NZ_QNRT01000002.1"/>
</dbReference>
<protein>
    <submittedName>
        <fullName evidence="2">Uncharacterized protein DUF1501</fullName>
    </submittedName>
</protein>
<dbReference type="OrthoDB" id="9779968at2"/>
<dbReference type="InParanoid" id="A0A395JJ86"/>
<dbReference type="Pfam" id="PF07394">
    <property type="entry name" value="DUF1501"/>
    <property type="match status" value="1"/>
</dbReference>
<evidence type="ECO:0000313" key="3">
    <source>
        <dbReference type="Proteomes" id="UP000253083"/>
    </source>
</evidence>
<reference evidence="2 3" key="1">
    <citation type="submission" date="2018-06" db="EMBL/GenBank/DDBJ databases">
        <title>Genomic Encyclopedia of Type Strains, Phase IV (KMG-IV): sequencing the most valuable type-strain genomes for metagenomic binning, comparative biology and taxonomic classification.</title>
        <authorList>
            <person name="Goeker M."/>
        </authorList>
    </citation>
    <scope>NUCLEOTIDE SEQUENCE [LARGE SCALE GENOMIC DNA]</scope>
    <source>
        <strain evidence="2 3">DSM 24032</strain>
    </source>
</reference>
<evidence type="ECO:0000256" key="1">
    <source>
        <dbReference type="SAM" id="SignalP"/>
    </source>
</evidence>
<feature type="chain" id="PRO_5017364452" evidence="1">
    <location>
        <begin position="29"/>
        <end position="578"/>
    </location>
</feature>
<keyword evidence="3" id="KW-1185">Reference proteome</keyword>
<feature type="signal peptide" evidence="1">
    <location>
        <begin position="1"/>
        <end position="28"/>
    </location>
</feature>
<dbReference type="PROSITE" id="PS51318">
    <property type="entry name" value="TAT"/>
    <property type="match status" value="1"/>
</dbReference>
<gene>
    <name evidence="2" type="ORF">DFR28_102163</name>
</gene>
<organism evidence="2 3">
    <name type="scientific">Arenicella xantha</name>
    <dbReference type="NCBI Taxonomy" id="644221"/>
    <lineage>
        <taxon>Bacteria</taxon>
        <taxon>Pseudomonadati</taxon>
        <taxon>Pseudomonadota</taxon>
        <taxon>Gammaproteobacteria</taxon>
        <taxon>Arenicellales</taxon>
        <taxon>Arenicellaceae</taxon>
        <taxon>Arenicella</taxon>
    </lineage>
</organism>
<dbReference type="InterPro" id="IPR010869">
    <property type="entry name" value="DUF1501"/>
</dbReference>
<dbReference type="PROSITE" id="PS51257">
    <property type="entry name" value="PROKAR_LIPOPROTEIN"/>
    <property type="match status" value="1"/>
</dbReference>
<dbReference type="EMBL" id="QNRT01000002">
    <property type="protein sequence ID" value="RBP50751.1"/>
    <property type="molecule type" value="Genomic_DNA"/>
</dbReference>
<evidence type="ECO:0000313" key="2">
    <source>
        <dbReference type="EMBL" id="RBP50751.1"/>
    </source>
</evidence>
<accession>A0A395JJ86</accession>
<keyword evidence="1" id="KW-0732">Signal</keyword>